<dbReference type="PROSITE" id="PS50885">
    <property type="entry name" value="HAMP"/>
    <property type="match status" value="1"/>
</dbReference>
<keyword evidence="4" id="KW-1003">Cell membrane</keyword>
<evidence type="ECO:0000256" key="11">
    <source>
        <dbReference type="ARBA" id="ARBA00022989"/>
    </source>
</evidence>
<dbReference type="EMBL" id="MLHN01000011">
    <property type="protein sequence ID" value="OOF49995.1"/>
    <property type="molecule type" value="Genomic_DNA"/>
</dbReference>
<evidence type="ECO:0000256" key="14">
    <source>
        <dbReference type="SAM" id="Phobius"/>
    </source>
</evidence>
<evidence type="ECO:0000256" key="10">
    <source>
        <dbReference type="ARBA" id="ARBA00022840"/>
    </source>
</evidence>
<keyword evidence="8" id="KW-0547">Nucleotide-binding</keyword>
<keyword evidence="7 14" id="KW-0812">Transmembrane</keyword>
<dbReference type="InterPro" id="IPR036097">
    <property type="entry name" value="HisK_dim/P_sf"/>
</dbReference>
<dbReference type="InterPro" id="IPR005467">
    <property type="entry name" value="His_kinase_dom"/>
</dbReference>
<dbReference type="GO" id="GO:0000155">
    <property type="term" value="F:phosphorelay sensor kinase activity"/>
    <property type="evidence" value="ECO:0007669"/>
    <property type="project" value="InterPro"/>
</dbReference>
<name>A0A1V3J4K2_9PAST</name>
<dbReference type="EC" id="2.7.13.3" evidence="3"/>
<comment type="subcellular location">
    <subcellularLocation>
        <location evidence="2">Cell membrane</location>
        <topology evidence="2">Multi-pass membrane protein</topology>
    </subcellularLocation>
</comment>
<dbReference type="Pfam" id="PF00512">
    <property type="entry name" value="HisKA"/>
    <property type="match status" value="1"/>
</dbReference>
<evidence type="ECO:0000313" key="18">
    <source>
        <dbReference type="Proteomes" id="UP000188481"/>
    </source>
</evidence>
<dbReference type="Pfam" id="PF02518">
    <property type="entry name" value="HATPase_c"/>
    <property type="match status" value="1"/>
</dbReference>
<dbReference type="NCBIfam" id="NF007007">
    <property type="entry name" value="PRK09470.1"/>
    <property type="match status" value="1"/>
</dbReference>
<dbReference type="InterPro" id="IPR058125">
    <property type="entry name" value="CpxA"/>
</dbReference>
<dbReference type="STRING" id="1908264.BKK54_07345"/>
<dbReference type="SMART" id="SM00387">
    <property type="entry name" value="HATPase_c"/>
    <property type="match status" value="1"/>
</dbReference>
<evidence type="ECO:0000256" key="3">
    <source>
        <dbReference type="ARBA" id="ARBA00012438"/>
    </source>
</evidence>
<dbReference type="SMART" id="SM00388">
    <property type="entry name" value="HisKA"/>
    <property type="match status" value="1"/>
</dbReference>
<organism evidence="17 18">
    <name type="scientific">Rodentibacter genomosp. 1</name>
    <dbReference type="NCBI Taxonomy" id="1908264"/>
    <lineage>
        <taxon>Bacteria</taxon>
        <taxon>Pseudomonadati</taxon>
        <taxon>Pseudomonadota</taxon>
        <taxon>Gammaproteobacteria</taxon>
        <taxon>Pasteurellales</taxon>
        <taxon>Pasteurellaceae</taxon>
        <taxon>Rodentibacter</taxon>
    </lineage>
</organism>
<dbReference type="SUPFAM" id="SSF47384">
    <property type="entry name" value="Homodimeric domain of signal transducing histidine kinase"/>
    <property type="match status" value="1"/>
</dbReference>
<dbReference type="Gene3D" id="3.30.450.210">
    <property type="entry name" value="Two-component sensor protein CpxA, periplasmic domain"/>
    <property type="match status" value="1"/>
</dbReference>
<dbReference type="GO" id="GO:0005524">
    <property type="term" value="F:ATP binding"/>
    <property type="evidence" value="ECO:0007669"/>
    <property type="project" value="UniProtKB-KW"/>
</dbReference>
<feature type="domain" description="HAMP" evidence="16">
    <location>
        <begin position="187"/>
        <end position="241"/>
    </location>
</feature>
<evidence type="ECO:0000256" key="2">
    <source>
        <dbReference type="ARBA" id="ARBA00004651"/>
    </source>
</evidence>
<dbReference type="AlphaFoldDB" id="A0A1V3J4K2"/>
<keyword evidence="10" id="KW-0067">ATP-binding</keyword>
<evidence type="ECO:0000259" key="16">
    <source>
        <dbReference type="PROSITE" id="PS50885"/>
    </source>
</evidence>
<evidence type="ECO:0000313" key="17">
    <source>
        <dbReference type="EMBL" id="OOF49995.1"/>
    </source>
</evidence>
<gene>
    <name evidence="17" type="ORF">BKK54_07345</name>
</gene>
<keyword evidence="9 17" id="KW-0418">Kinase</keyword>
<dbReference type="SUPFAM" id="SSF55874">
    <property type="entry name" value="ATPase domain of HSP90 chaperone/DNA topoisomerase II/histidine kinase"/>
    <property type="match status" value="1"/>
</dbReference>
<dbReference type="RefSeq" id="WP_077542477.1">
    <property type="nucleotide sequence ID" value="NZ_MLHN01000011.1"/>
</dbReference>
<protein>
    <recommendedName>
        <fullName evidence="3">histidine kinase</fullName>
        <ecNumber evidence="3">2.7.13.3</ecNumber>
    </recommendedName>
</protein>
<keyword evidence="18" id="KW-1185">Reference proteome</keyword>
<dbReference type="Gene3D" id="1.10.287.130">
    <property type="match status" value="1"/>
</dbReference>
<reference evidence="17 18" key="1">
    <citation type="submission" date="2016-10" db="EMBL/GenBank/DDBJ databases">
        <title>Rodentibacter gen. nov. and new species.</title>
        <authorList>
            <person name="Christensen H."/>
        </authorList>
    </citation>
    <scope>NUCLEOTIDE SEQUENCE [LARGE SCALE GENOMIC DNA]</scope>
    <source>
        <strain evidence="18">ppn416</strain>
    </source>
</reference>
<dbReference type="PROSITE" id="PS50109">
    <property type="entry name" value="HIS_KIN"/>
    <property type="match status" value="1"/>
</dbReference>
<dbReference type="InterPro" id="IPR003661">
    <property type="entry name" value="HisK_dim/P_dom"/>
</dbReference>
<dbReference type="InterPro" id="IPR003594">
    <property type="entry name" value="HATPase_dom"/>
</dbReference>
<keyword evidence="13 14" id="KW-0472">Membrane</keyword>
<evidence type="ECO:0000256" key="7">
    <source>
        <dbReference type="ARBA" id="ARBA00022692"/>
    </source>
</evidence>
<dbReference type="GO" id="GO:0005886">
    <property type="term" value="C:plasma membrane"/>
    <property type="evidence" value="ECO:0007669"/>
    <property type="project" value="UniProtKB-SubCell"/>
</dbReference>
<keyword evidence="12" id="KW-0902">Two-component regulatory system</keyword>
<dbReference type="Gene3D" id="3.30.565.10">
    <property type="entry name" value="Histidine kinase-like ATPase, C-terminal domain"/>
    <property type="match status" value="1"/>
</dbReference>
<evidence type="ECO:0000256" key="6">
    <source>
        <dbReference type="ARBA" id="ARBA00022679"/>
    </source>
</evidence>
<keyword evidence="5" id="KW-0597">Phosphoprotein</keyword>
<dbReference type="CDD" id="cd00082">
    <property type="entry name" value="HisKA"/>
    <property type="match status" value="1"/>
</dbReference>
<dbReference type="InterPro" id="IPR003660">
    <property type="entry name" value="HAMP_dom"/>
</dbReference>
<dbReference type="CDD" id="cd06225">
    <property type="entry name" value="HAMP"/>
    <property type="match status" value="1"/>
</dbReference>
<dbReference type="PANTHER" id="PTHR45528">
    <property type="entry name" value="SENSOR HISTIDINE KINASE CPXA"/>
    <property type="match status" value="1"/>
</dbReference>
<dbReference type="Proteomes" id="UP000188481">
    <property type="component" value="Unassembled WGS sequence"/>
</dbReference>
<evidence type="ECO:0000256" key="1">
    <source>
        <dbReference type="ARBA" id="ARBA00000085"/>
    </source>
</evidence>
<dbReference type="InterPro" id="IPR004358">
    <property type="entry name" value="Sig_transdc_His_kin-like_C"/>
</dbReference>
<evidence type="ECO:0000259" key="15">
    <source>
        <dbReference type="PROSITE" id="PS50109"/>
    </source>
</evidence>
<dbReference type="FunFam" id="3.30.565.10:FF:000006">
    <property type="entry name" value="Sensor histidine kinase WalK"/>
    <property type="match status" value="1"/>
</dbReference>
<keyword evidence="6" id="KW-0808">Transferase</keyword>
<dbReference type="Gene3D" id="6.10.340.10">
    <property type="match status" value="1"/>
</dbReference>
<dbReference type="PRINTS" id="PR00344">
    <property type="entry name" value="BCTRLSENSOR"/>
</dbReference>
<comment type="caution">
    <text evidence="17">The sequence shown here is derived from an EMBL/GenBank/DDBJ whole genome shotgun (WGS) entry which is preliminary data.</text>
</comment>
<sequence length="471" mass="54357">MQYQNKFSLNQLTIRTFTVFWLGFFAMMMLVVTLPYFDNSLYSLLKGSEITYYQKKIEESIRSNKIKSLMSEVPVLPIDKSDNARPILFNPNTKEILGAFSSEKDHIYRFIDNVSEFSHPMKKTFKDIQIAGPFQIYLDDFNEPFSLLFISCINPYQEILVYMIDHPIILLLLTVFITSPLLWWFTYTIVKPISHLQKAANSIALGNFEVNPQLTKHGPLELRQVGQSFNRMAKSINHLISNHQNLLSSISHELKTPLTRLQLATALIRHQMGDSLAVKRIEKEIEQMDKMINELLLISRQKMNTHIERDVFPAENIWNNVIRDALFEATQKKIKFEQNISLPDDGKQVFLNGNISLLQSAVENIVRNALKYTKDKIKINIFIQEEEEEEEEFLRIRIDDNGSGVHPDEFEKIFDPFYRVDEARTRATGGTGLGLSIVLNTVKEHQGKVWAEKSELGGLAVTMALPLWLNK</sequence>
<evidence type="ECO:0000256" key="4">
    <source>
        <dbReference type="ARBA" id="ARBA00022475"/>
    </source>
</evidence>
<evidence type="ECO:0000256" key="8">
    <source>
        <dbReference type="ARBA" id="ARBA00022741"/>
    </source>
</evidence>
<comment type="catalytic activity">
    <reaction evidence="1">
        <text>ATP + protein L-histidine = ADP + protein N-phospho-L-histidine.</text>
        <dbReference type="EC" id="2.7.13.3"/>
    </reaction>
</comment>
<evidence type="ECO:0000256" key="9">
    <source>
        <dbReference type="ARBA" id="ARBA00022777"/>
    </source>
</evidence>
<feature type="transmembrane region" description="Helical" evidence="14">
    <location>
        <begin position="12"/>
        <end position="37"/>
    </location>
</feature>
<evidence type="ECO:0000256" key="12">
    <source>
        <dbReference type="ARBA" id="ARBA00023012"/>
    </source>
</evidence>
<keyword evidence="11 14" id="KW-1133">Transmembrane helix</keyword>
<dbReference type="PANTHER" id="PTHR45528:SF1">
    <property type="entry name" value="SENSOR HISTIDINE KINASE CPXA"/>
    <property type="match status" value="1"/>
</dbReference>
<evidence type="ECO:0000256" key="13">
    <source>
        <dbReference type="ARBA" id="ARBA00023136"/>
    </source>
</evidence>
<evidence type="ECO:0000256" key="5">
    <source>
        <dbReference type="ARBA" id="ARBA00022553"/>
    </source>
</evidence>
<dbReference type="InterPro" id="IPR036890">
    <property type="entry name" value="HATPase_C_sf"/>
</dbReference>
<dbReference type="InterPro" id="IPR038515">
    <property type="entry name" value="CpxA_peri_sf"/>
</dbReference>
<dbReference type="Pfam" id="PF00672">
    <property type="entry name" value="HAMP"/>
    <property type="match status" value="1"/>
</dbReference>
<feature type="transmembrane region" description="Helical" evidence="14">
    <location>
        <begin position="168"/>
        <end position="190"/>
    </location>
</feature>
<dbReference type="SUPFAM" id="SSF158472">
    <property type="entry name" value="HAMP domain-like"/>
    <property type="match status" value="1"/>
</dbReference>
<dbReference type="SMART" id="SM00304">
    <property type="entry name" value="HAMP"/>
    <property type="match status" value="1"/>
</dbReference>
<proteinExistence type="predicted"/>
<accession>A0A1V3J4K2</accession>
<feature type="domain" description="Histidine kinase" evidence="15">
    <location>
        <begin position="249"/>
        <end position="469"/>
    </location>
</feature>
<dbReference type="InterPro" id="IPR050398">
    <property type="entry name" value="HssS/ArlS-like"/>
</dbReference>